<dbReference type="AlphaFoldDB" id="A0A3N4J3F4"/>
<dbReference type="SUPFAM" id="SSF52540">
    <property type="entry name" value="P-loop containing nucleoside triphosphate hydrolases"/>
    <property type="match status" value="1"/>
</dbReference>
<organism evidence="1 2">
    <name type="scientific">Choiromyces venosus 120613-1</name>
    <dbReference type="NCBI Taxonomy" id="1336337"/>
    <lineage>
        <taxon>Eukaryota</taxon>
        <taxon>Fungi</taxon>
        <taxon>Dikarya</taxon>
        <taxon>Ascomycota</taxon>
        <taxon>Pezizomycotina</taxon>
        <taxon>Pezizomycetes</taxon>
        <taxon>Pezizales</taxon>
        <taxon>Tuberaceae</taxon>
        <taxon>Choiromyces</taxon>
    </lineage>
</organism>
<dbReference type="PANTHER" id="PTHR36168">
    <property type="entry name" value="CHROMOSOME 1, WHOLE GENOME SHOTGUN SEQUENCE"/>
    <property type="match status" value="1"/>
</dbReference>
<feature type="non-terminal residue" evidence="1">
    <location>
        <position position="446"/>
    </location>
</feature>
<evidence type="ECO:0000313" key="1">
    <source>
        <dbReference type="EMBL" id="RPA90980.1"/>
    </source>
</evidence>
<evidence type="ECO:0000313" key="2">
    <source>
        <dbReference type="Proteomes" id="UP000276215"/>
    </source>
</evidence>
<dbReference type="STRING" id="1336337.A0A3N4J3F4"/>
<name>A0A3N4J3F4_9PEZI</name>
<keyword evidence="2" id="KW-1185">Reference proteome</keyword>
<dbReference type="InterPro" id="IPR027417">
    <property type="entry name" value="P-loop_NTPase"/>
</dbReference>
<evidence type="ECO:0008006" key="3">
    <source>
        <dbReference type="Google" id="ProtNLM"/>
    </source>
</evidence>
<reference evidence="1 2" key="1">
    <citation type="journal article" date="2018" name="Nat. Ecol. Evol.">
        <title>Pezizomycetes genomes reveal the molecular basis of ectomycorrhizal truffle lifestyle.</title>
        <authorList>
            <person name="Murat C."/>
            <person name="Payen T."/>
            <person name="Noel B."/>
            <person name="Kuo A."/>
            <person name="Morin E."/>
            <person name="Chen J."/>
            <person name="Kohler A."/>
            <person name="Krizsan K."/>
            <person name="Balestrini R."/>
            <person name="Da Silva C."/>
            <person name="Montanini B."/>
            <person name="Hainaut M."/>
            <person name="Levati E."/>
            <person name="Barry K.W."/>
            <person name="Belfiori B."/>
            <person name="Cichocki N."/>
            <person name="Clum A."/>
            <person name="Dockter R.B."/>
            <person name="Fauchery L."/>
            <person name="Guy J."/>
            <person name="Iotti M."/>
            <person name="Le Tacon F."/>
            <person name="Lindquist E.A."/>
            <person name="Lipzen A."/>
            <person name="Malagnac F."/>
            <person name="Mello A."/>
            <person name="Molinier V."/>
            <person name="Miyauchi S."/>
            <person name="Poulain J."/>
            <person name="Riccioni C."/>
            <person name="Rubini A."/>
            <person name="Sitrit Y."/>
            <person name="Splivallo R."/>
            <person name="Traeger S."/>
            <person name="Wang M."/>
            <person name="Zifcakova L."/>
            <person name="Wipf D."/>
            <person name="Zambonelli A."/>
            <person name="Paolocci F."/>
            <person name="Nowrousian M."/>
            <person name="Ottonello S."/>
            <person name="Baldrian P."/>
            <person name="Spatafora J.W."/>
            <person name="Henrissat B."/>
            <person name="Nagy L.G."/>
            <person name="Aury J.M."/>
            <person name="Wincker P."/>
            <person name="Grigoriev I.V."/>
            <person name="Bonfante P."/>
            <person name="Martin F.M."/>
        </authorList>
    </citation>
    <scope>NUCLEOTIDE SEQUENCE [LARGE SCALE GENOMIC DNA]</scope>
    <source>
        <strain evidence="1 2">120613-1</strain>
    </source>
</reference>
<proteinExistence type="predicted"/>
<sequence length="446" mass="49542">MAARAARIPPYPFPRFYSPCTSFASSFHIHQFPASHLPCSRFQASAPKYFHQGTHRGLSTWGSRGFFVKCLESRRLFYGKIKALLQTPLGLGLATIFAGSVCNVVYAQYSNRVREKRLRSALATGAVPDVERKATLVERQGATRAIESILKPQSDYARYNMIVGNHGTGKTTLVRHIGHQLDGILYVNISPNSVSDKTFAEEFAKAFHWTPATRFWHDMLLSYWGISAGEAADDRAILVKVFEEFHNQAKVFKKNKGRSPVLANPKLLNILQDMAKDAADDGLFITVFVTSEGGAPIQMLGRSASSRLGKVMEIGDMNHDEAIDFLCNKRAISESVAQDIYSLVGGRVGLLVTAVHELDSGQDFAGVGELLLADARRFREAGIQIANHIFQHGRISWYDFYRISGSTSQGDQLLSLNIFTTAPRSEWVFFDTKPMEITVRALVENA</sequence>
<accession>A0A3N4J3F4</accession>
<protein>
    <recommendedName>
        <fullName evidence="3">AAA+ ATPase domain-containing protein</fullName>
    </recommendedName>
</protein>
<dbReference type="OrthoDB" id="511599at2759"/>
<dbReference type="Proteomes" id="UP000276215">
    <property type="component" value="Unassembled WGS sequence"/>
</dbReference>
<gene>
    <name evidence="1" type="ORF">L873DRAFT_1820203</name>
</gene>
<dbReference type="Gene3D" id="3.40.50.300">
    <property type="entry name" value="P-loop containing nucleotide triphosphate hydrolases"/>
    <property type="match status" value="1"/>
</dbReference>
<dbReference type="PANTHER" id="PTHR36168:SF1">
    <property type="entry name" value="ORC1-LIKE AAA ATPASE DOMAIN-CONTAINING PROTEIN"/>
    <property type="match status" value="1"/>
</dbReference>
<dbReference type="EMBL" id="ML120508">
    <property type="protein sequence ID" value="RPA90980.1"/>
    <property type="molecule type" value="Genomic_DNA"/>
</dbReference>